<evidence type="ECO:0000313" key="2">
    <source>
        <dbReference type="Proteomes" id="UP000255505"/>
    </source>
</evidence>
<accession>A0A375IP74</accession>
<geneLocation type="plasmid" evidence="1">
    <name>II</name>
</geneLocation>
<dbReference type="EMBL" id="LT991977">
    <property type="protein sequence ID" value="SPK75055.1"/>
    <property type="molecule type" value="Genomic_DNA"/>
</dbReference>
<gene>
    <name evidence="1" type="ORF">CT19425_MP50091</name>
</gene>
<keyword evidence="1" id="KW-0614">Plasmid</keyword>
<protein>
    <submittedName>
        <fullName evidence="1">Uncharacterized protein</fullName>
    </submittedName>
</protein>
<dbReference type="AlphaFoldDB" id="A0A375IP74"/>
<sequence>MAGNVTAGRTAVLPASKPLRIIAAAAASVAMLAACAPDAVRSRQATDFNAYLDSLPAACPNMMVGTNNISEWLRTSGSRSDDDYVYWLDQTSRLYYQRISAQQYRDSVSAALGGRSDSPALDCIVRHLPAKRPTGIPGGRL</sequence>
<reference evidence="1 2" key="1">
    <citation type="submission" date="2018-01" db="EMBL/GenBank/DDBJ databases">
        <authorList>
            <person name="Gaut B.S."/>
            <person name="Morton B.R."/>
            <person name="Clegg M.T."/>
            <person name="Duvall M.R."/>
        </authorList>
    </citation>
    <scope>NUCLEOTIDE SEQUENCE [LARGE SCALE GENOMIC DNA]</scope>
    <source>
        <strain evidence="1">Cupriavidus taiwanensis LMG 19425</strain>
        <plasmid evidence="2">Plasmid ii</plasmid>
    </source>
</reference>
<evidence type="ECO:0000313" key="1">
    <source>
        <dbReference type="EMBL" id="SPK75055.1"/>
    </source>
</evidence>
<organism evidence="1 2">
    <name type="scientific">Cupriavidus taiwanensis</name>
    <dbReference type="NCBI Taxonomy" id="164546"/>
    <lineage>
        <taxon>Bacteria</taxon>
        <taxon>Pseudomonadati</taxon>
        <taxon>Pseudomonadota</taxon>
        <taxon>Betaproteobacteria</taxon>
        <taxon>Burkholderiales</taxon>
        <taxon>Burkholderiaceae</taxon>
        <taxon>Cupriavidus</taxon>
    </lineage>
</organism>
<dbReference type="Proteomes" id="UP000255505">
    <property type="component" value="Plasmid II"/>
</dbReference>
<proteinExistence type="predicted"/>
<name>A0A375IP74_9BURK</name>